<proteinExistence type="predicted"/>
<comment type="caution">
    <text evidence="3">The sequence shown here is derived from an EMBL/GenBank/DDBJ whole genome shotgun (WGS) entry which is preliminary data.</text>
</comment>
<dbReference type="Pfam" id="PF03583">
    <property type="entry name" value="LIP"/>
    <property type="match status" value="1"/>
</dbReference>
<dbReference type="GO" id="GO:0004806">
    <property type="term" value="F:triacylglycerol lipase activity"/>
    <property type="evidence" value="ECO:0007669"/>
    <property type="project" value="InterPro"/>
</dbReference>
<evidence type="ECO:0000256" key="2">
    <source>
        <dbReference type="SAM" id="SignalP"/>
    </source>
</evidence>
<name>A0A840NI63_9PSEU</name>
<keyword evidence="4" id="KW-1185">Reference proteome</keyword>
<dbReference type="AlphaFoldDB" id="A0A840NI63"/>
<dbReference type="PIRSF" id="PIRSF029171">
    <property type="entry name" value="Esterase_LipA"/>
    <property type="match status" value="1"/>
</dbReference>
<feature type="chain" id="PRO_5032887354" evidence="2">
    <location>
        <begin position="36"/>
        <end position="401"/>
    </location>
</feature>
<evidence type="ECO:0000256" key="1">
    <source>
        <dbReference type="SAM" id="MobiDB-lite"/>
    </source>
</evidence>
<dbReference type="EMBL" id="JACHIV010000001">
    <property type="protein sequence ID" value="MBB5068862.1"/>
    <property type="molecule type" value="Genomic_DNA"/>
</dbReference>
<dbReference type="GO" id="GO:0016042">
    <property type="term" value="P:lipid catabolic process"/>
    <property type="evidence" value="ECO:0007669"/>
    <property type="project" value="InterPro"/>
</dbReference>
<protein>
    <submittedName>
        <fullName evidence="3">Pimeloyl-ACP methyl ester carboxylesterase</fullName>
    </submittedName>
</protein>
<reference evidence="3 4" key="1">
    <citation type="submission" date="2020-08" db="EMBL/GenBank/DDBJ databases">
        <title>Sequencing the genomes of 1000 actinobacteria strains.</title>
        <authorList>
            <person name="Klenk H.-P."/>
        </authorList>
    </citation>
    <scope>NUCLEOTIDE SEQUENCE [LARGE SCALE GENOMIC DNA]</scope>
    <source>
        <strain evidence="3 4">DSM 45582</strain>
    </source>
</reference>
<sequence>MPPIPSPRTPVRAFGWRTLAVAAALALAAPSGAAAATAEPPQGPPGDEFYQPPAPLPDGVNGDVIWWRELPRQLGTKVYLVLYRSESATGQPIAVTGRVLVPTAEWSGEGERPVVSIGSGTRGIGDDCAPSKFQPDYERPLVEPMLQRGWAVAITDYEGLGTPGTHPYVVGRSEGRSVIDAARAATRLPAAGLSPDGPVAFSGYSQGGGAAAWAGELAPEYAPNMDVVGVAAGGNPADLAAVSTFLDGGVGFGFAMLTAAGFDAAYSELDLMSFLNDKGKETFEKEQDACVDAVFGHAFERLEDYTTHSPLEDPRWQARLAENSLGSRPQQAPIYLFHGTHDEILPRDQAEELRDQYCAAGSEVTWRTFPGEHVSTLLTGAGSAIDYLADRFDGEAPESDC</sequence>
<dbReference type="PANTHER" id="PTHR34853:SF1">
    <property type="entry name" value="LIPASE 5"/>
    <property type="match status" value="1"/>
</dbReference>
<dbReference type="Gene3D" id="1.10.260.130">
    <property type="match status" value="1"/>
</dbReference>
<accession>A0A840NI63</accession>
<organism evidence="3 4">
    <name type="scientific">Saccharopolyspora gloriosae</name>
    <dbReference type="NCBI Taxonomy" id="455344"/>
    <lineage>
        <taxon>Bacteria</taxon>
        <taxon>Bacillati</taxon>
        <taxon>Actinomycetota</taxon>
        <taxon>Actinomycetes</taxon>
        <taxon>Pseudonocardiales</taxon>
        <taxon>Pseudonocardiaceae</taxon>
        <taxon>Saccharopolyspora</taxon>
    </lineage>
</organism>
<feature type="signal peptide" evidence="2">
    <location>
        <begin position="1"/>
        <end position="35"/>
    </location>
</feature>
<gene>
    <name evidence="3" type="ORF">BJ969_001950</name>
</gene>
<evidence type="ECO:0000313" key="4">
    <source>
        <dbReference type="Proteomes" id="UP000580474"/>
    </source>
</evidence>
<dbReference type="SUPFAM" id="SSF53474">
    <property type="entry name" value="alpha/beta-Hydrolases"/>
    <property type="match status" value="1"/>
</dbReference>
<feature type="region of interest" description="Disordered" evidence="1">
    <location>
        <begin position="35"/>
        <end position="55"/>
    </location>
</feature>
<dbReference type="InterPro" id="IPR005152">
    <property type="entry name" value="Lipase_secreted"/>
</dbReference>
<dbReference type="Gene3D" id="3.40.50.1820">
    <property type="entry name" value="alpha/beta hydrolase"/>
    <property type="match status" value="1"/>
</dbReference>
<dbReference type="InterPro" id="IPR029058">
    <property type="entry name" value="AB_hydrolase_fold"/>
</dbReference>
<dbReference type="RefSeq" id="WP_343071317.1">
    <property type="nucleotide sequence ID" value="NZ_JACHIV010000001.1"/>
</dbReference>
<keyword evidence="2" id="KW-0732">Signal</keyword>
<dbReference type="PANTHER" id="PTHR34853">
    <property type="match status" value="1"/>
</dbReference>
<evidence type="ECO:0000313" key="3">
    <source>
        <dbReference type="EMBL" id="MBB5068862.1"/>
    </source>
</evidence>
<dbReference type="Proteomes" id="UP000580474">
    <property type="component" value="Unassembled WGS sequence"/>
</dbReference>